<evidence type="ECO:0000256" key="1">
    <source>
        <dbReference type="ARBA" id="ARBA00006721"/>
    </source>
</evidence>
<accession>A0A5N5T438</accession>
<dbReference type="EMBL" id="SEYY01011085">
    <property type="protein sequence ID" value="KAB7501304.1"/>
    <property type="molecule type" value="Genomic_DNA"/>
</dbReference>
<dbReference type="Proteomes" id="UP000326759">
    <property type="component" value="Unassembled WGS sequence"/>
</dbReference>
<evidence type="ECO:0000256" key="3">
    <source>
        <dbReference type="ARBA" id="ARBA00022679"/>
    </source>
</evidence>
<feature type="non-terminal residue" evidence="4">
    <location>
        <position position="1"/>
    </location>
</feature>
<keyword evidence="5" id="KW-1185">Reference proteome</keyword>
<dbReference type="PANTHER" id="PTHR10730">
    <property type="entry name" value="PROCOLLAGEN-LYSINE,2-OXOGLUTARATE 5-DIOXYGENASE/GLYCOSYLTRANSFERASE 25 FAMILY MEMBER"/>
    <property type="match status" value="1"/>
</dbReference>
<proteinExistence type="inferred from homology"/>
<keyword evidence="3" id="KW-0808">Transferase</keyword>
<evidence type="ECO:0000256" key="2">
    <source>
        <dbReference type="ARBA" id="ARBA00022676"/>
    </source>
</evidence>
<organism evidence="4 5">
    <name type="scientific">Armadillidium nasatum</name>
    <dbReference type="NCBI Taxonomy" id="96803"/>
    <lineage>
        <taxon>Eukaryota</taxon>
        <taxon>Metazoa</taxon>
        <taxon>Ecdysozoa</taxon>
        <taxon>Arthropoda</taxon>
        <taxon>Crustacea</taxon>
        <taxon>Multicrustacea</taxon>
        <taxon>Malacostraca</taxon>
        <taxon>Eumalacostraca</taxon>
        <taxon>Peracarida</taxon>
        <taxon>Isopoda</taxon>
        <taxon>Oniscidea</taxon>
        <taxon>Crinocheta</taxon>
        <taxon>Armadillidiidae</taxon>
        <taxon>Armadillidium</taxon>
    </lineage>
</organism>
<sequence length="119" mass="13712">VPNSKLLINPAFTWWTVGYLLSYEGAKKLVDQEPLQKFIPTDEYLPIMFDQHPEEKFKLHFGPRNLKAFAIEPVIIRPTHYTSQEGYISDTSVAPSVSDLTEDDLIKLTQHDHISKEEL</sequence>
<protein>
    <submittedName>
        <fullName evidence="4">Uncharacterized protein</fullName>
    </submittedName>
</protein>
<dbReference type="PANTHER" id="PTHR10730:SF53">
    <property type="entry name" value="GLYCOSYLTRANSFERASE 25 FAMILY MEMBER"/>
    <property type="match status" value="1"/>
</dbReference>
<keyword evidence="2" id="KW-0328">Glycosyltransferase</keyword>
<reference evidence="4 5" key="1">
    <citation type="journal article" date="2019" name="PLoS Biol.">
        <title>Sex chromosomes control vertical transmission of feminizing Wolbachia symbionts in an isopod.</title>
        <authorList>
            <person name="Becking T."/>
            <person name="Chebbi M.A."/>
            <person name="Giraud I."/>
            <person name="Moumen B."/>
            <person name="Laverre T."/>
            <person name="Caubet Y."/>
            <person name="Peccoud J."/>
            <person name="Gilbert C."/>
            <person name="Cordaux R."/>
        </authorList>
    </citation>
    <scope>NUCLEOTIDE SEQUENCE [LARGE SCALE GENOMIC DNA]</scope>
    <source>
        <strain evidence="4">ANa2</strain>
        <tissue evidence="4">Whole body excluding digestive tract and cuticle</tissue>
    </source>
</reference>
<gene>
    <name evidence="4" type="ORF">Anas_13873</name>
</gene>
<dbReference type="GO" id="GO:0050211">
    <property type="term" value="F:procollagen galactosyltransferase activity"/>
    <property type="evidence" value="ECO:0007669"/>
    <property type="project" value="TreeGrafter"/>
</dbReference>
<comment type="similarity">
    <text evidence="1">Belongs to the glycosyltransferase 25 family.</text>
</comment>
<name>A0A5N5T438_9CRUS</name>
<dbReference type="AlphaFoldDB" id="A0A5N5T438"/>
<evidence type="ECO:0000313" key="4">
    <source>
        <dbReference type="EMBL" id="KAB7501304.1"/>
    </source>
</evidence>
<dbReference type="OrthoDB" id="47375at2759"/>
<comment type="caution">
    <text evidence="4">The sequence shown here is derived from an EMBL/GenBank/DDBJ whole genome shotgun (WGS) entry which is preliminary data.</text>
</comment>
<evidence type="ECO:0000313" key="5">
    <source>
        <dbReference type="Proteomes" id="UP000326759"/>
    </source>
</evidence>
<dbReference type="InterPro" id="IPR050757">
    <property type="entry name" value="Collagen_mod_GT25"/>
</dbReference>